<gene>
    <name evidence="2" type="ORF">SAMN05216564_10951</name>
</gene>
<keyword evidence="3" id="KW-1185">Reference proteome</keyword>
<evidence type="ECO:0000313" key="3">
    <source>
        <dbReference type="Proteomes" id="UP000199079"/>
    </source>
</evidence>
<reference evidence="3" key="1">
    <citation type="submission" date="2016-10" db="EMBL/GenBank/DDBJ databases">
        <authorList>
            <person name="Varghese N."/>
            <person name="Submissions S."/>
        </authorList>
    </citation>
    <scope>NUCLEOTIDE SEQUENCE [LARGE SCALE GENOMIC DNA]</scope>
    <source>
        <strain evidence="3">DC30,IBRC 10041,KCTC 4046</strain>
    </source>
</reference>
<dbReference type="EMBL" id="FNPC01000009">
    <property type="protein sequence ID" value="SDY74641.1"/>
    <property type="molecule type" value="Genomic_DNA"/>
</dbReference>
<dbReference type="Pfam" id="PF04307">
    <property type="entry name" value="YdjM"/>
    <property type="match status" value="1"/>
</dbReference>
<keyword evidence="1" id="KW-0472">Membrane</keyword>
<evidence type="ECO:0000313" key="2">
    <source>
        <dbReference type="EMBL" id="SDY74641.1"/>
    </source>
</evidence>
<keyword evidence="1" id="KW-1133">Transmembrane helix</keyword>
<keyword evidence="1" id="KW-0812">Transmembrane</keyword>
<sequence>MPDLLTHVLVGYILGTLLTTWFDWQLPFTTVVMLGAILPDLTKIQLVVSDVQIELFIGIPFSWQALHTFGGVTVMAGFGGLFTPRRYRRRVLLLLLVGSVSHLCLDSLLIKPSGYASAVWWPITATRLPTPGLYLSYDRWPAVLAAFLALITRYWSMHRHS</sequence>
<dbReference type="RefSeq" id="WP_092734209.1">
    <property type="nucleotide sequence ID" value="NZ_FNPC01000009.1"/>
</dbReference>
<keyword evidence="2" id="KW-0378">Hydrolase</keyword>
<dbReference type="InterPro" id="IPR007404">
    <property type="entry name" value="YdjM-like"/>
</dbReference>
<feature type="transmembrane region" description="Helical" evidence="1">
    <location>
        <begin position="12"/>
        <end position="37"/>
    </location>
</feature>
<feature type="transmembrane region" description="Helical" evidence="1">
    <location>
        <begin position="91"/>
        <end position="110"/>
    </location>
</feature>
<proteinExistence type="predicted"/>
<organism evidence="2 3">
    <name type="scientific">Halopenitus persicus</name>
    <dbReference type="NCBI Taxonomy" id="1048396"/>
    <lineage>
        <taxon>Archaea</taxon>
        <taxon>Methanobacteriati</taxon>
        <taxon>Methanobacteriota</taxon>
        <taxon>Stenosarchaea group</taxon>
        <taxon>Halobacteria</taxon>
        <taxon>Halobacteriales</taxon>
        <taxon>Haloferacaceae</taxon>
        <taxon>Halopenitus</taxon>
    </lineage>
</organism>
<dbReference type="AlphaFoldDB" id="A0A1H3MD59"/>
<protein>
    <submittedName>
        <fullName evidence="2">LexA-binding, inner membrane-associated putative hydrolase</fullName>
    </submittedName>
</protein>
<feature type="transmembrane region" description="Helical" evidence="1">
    <location>
        <begin position="57"/>
        <end position="79"/>
    </location>
</feature>
<evidence type="ECO:0000256" key="1">
    <source>
        <dbReference type="SAM" id="Phobius"/>
    </source>
</evidence>
<name>A0A1H3MD59_9EURY</name>
<dbReference type="Proteomes" id="UP000199079">
    <property type="component" value="Unassembled WGS sequence"/>
</dbReference>
<accession>A0A1H3MD59</accession>
<dbReference type="GO" id="GO:0016787">
    <property type="term" value="F:hydrolase activity"/>
    <property type="evidence" value="ECO:0007669"/>
    <property type="project" value="UniProtKB-KW"/>
</dbReference>
<feature type="transmembrane region" description="Helical" evidence="1">
    <location>
        <begin position="139"/>
        <end position="156"/>
    </location>
</feature>
<dbReference type="OrthoDB" id="241062at2157"/>